<feature type="compositionally biased region" description="Basic and acidic residues" evidence="10">
    <location>
        <begin position="815"/>
        <end position="824"/>
    </location>
</feature>
<keyword evidence="8 15" id="KW-0675">Receptor</keyword>
<name>A0A1A8B9A8_NOTFU</name>
<feature type="signal peptide" evidence="12">
    <location>
        <begin position="1"/>
        <end position="38"/>
    </location>
</feature>
<proteinExistence type="inferred from homology"/>
<dbReference type="SMART" id="SM00060">
    <property type="entry name" value="FN3"/>
    <property type="match status" value="2"/>
</dbReference>
<feature type="compositionally biased region" description="Low complexity" evidence="10">
    <location>
        <begin position="825"/>
        <end position="837"/>
    </location>
</feature>
<dbReference type="GO" id="GO:0005886">
    <property type="term" value="C:plasma membrane"/>
    <property type="evidence" value="ECO:0007669"/>
    <property type="project" value="UniProtKB-ARBA"/>
</dbReference>
<dbReference type="InterPro" id="IPR040817">
    <property type="entry name" value="LIFR_D2"/>
</dbReference>
<evidence type="ECO:0000256" key="4">
    <source>
        <dbReference type="ARBA" id="ARBA00022729"/>
    </source>
</evidence>
<evidence type="ECO:0000256" key="5">
    <source>
        <dbReference type="ARBA" id="ARBA00022737"/>
    </source>
</evidence>
<reference evidence="16" key="5">
    <citation type="submission" date="2025-05" db="UniProtKB">
        <authorList>
            <consortium name="Ensembl"/>
        </authorList>
    </citation>
    <scope>IDENTIFICATION</scope>
</reference>
<dbReference type="Pfam" id="PF17971">
    <property type="entry name" value="LIFR_D2"/>
    <property type="match status" value="1"/>
</dbReference>
<evidence type="ECO:0000256" key="11">
    <source>
        <dbReference type="SAM" id="Phobius"/>
    </source>
</evidence>
<dbReference type="InterPro" id="IPR036116">
    <property type="entry name" value="FN3_sf"/>
</dbReference>
<evidence type="ECO:0000313" key="14">
    <source>
        <dbReference type="EMBL" id="KAF7200576.1"/>
    </source>
</evidence>
<evidence type="ECO:0000256" key="6">
    <source>
        <dbReference type="ARBA" id="ARBA00022989"/>
    </source>
</evidence>
<comment type="subcellular location">
    <subcellularLocation>
        <location evidence="1">Membrane</location>
        <topology evidence="1">Single-pass type I membrane protein</topology>
    </subcellularLocation>
</comment>
<feature type="compositionally biased region" description="Polar residues" evidence="10">
    <location>
        <begin position="915"/>
        <end position="941"/>
    </location>
</feature>
<dbReference type="InterPro" id="IPR052672">
    <property type="entry name" value="Type1_Cytokine_Rcpt_Type2"/>
</dbReference>
<accession>A0A1A8B9A8</accession>
<reference evidence="15" key="3">
    <citation type="submission" date="2016-06" db="EMBL/GenBank/DDBJ databases">
        <title>The genome of a short-lived fish provides insights into sex chromosome evolution and the genetic control of aging.</title>
        <authorList>
            <person name="Reichwald K."/>
            <person name="Felder M."/>
            <person name="Petzold A."/>
            <person name="Koch P."/>
            <person name="Groth M."/>
            <person name="Platzer M."/>
        </authorList>
    </citation>
    <scope>NUCLEOTIDE SEQUENCE</scope>
    <source>
        <tissue evidence="15">Brain</tissue>
    </source>
</reference>
<dbReference type="AlphaFoldDB" id="A0A1A8B9A8"/>
<dbReference type="InterPro" id="IPR003961">
    <property type="entry name" value="FN3_dom"/>
</dbReference>
<dbReference type="KEGG" id="nfu:107394156"/>
<keyword evidence="7 11" id="KW-0472">Membrane</keyword>
<dbReference type="CTD" id="541493"/>
<dbReference type="PANTHER" id="PTHR48423">
    <property type="entry name" value="INTERLEUKIN-27 RECEPTOR SUBUNIT ALPHA"/>
    <property type="match status" value="1"/>
</dbReference>
<evidence type="ECO:0000256" key="1">
    <source>
        <dbReference type="ARBA" id="ARBA00004479"/>
    </source>
</evidence>
<dbReference type="OrthoDB" id="6382334at2759"/>
<evidence type="ECO:0000313" key="17">
    <source>
        <dbReference type="Proteomes" id="UP000694548"/>
    </source>
</evidence>
<evidence type="ECO:0000256" key="8">
    <source>
        <dbReference type="ARBA" id="ARBA00023170"/>
    </source>
</evidence>
<dbReference type="EMBL" id="JAAVVJ010000019">
    <property type="protein sequence ID" value="KAF7200576.1"/>
    <property type="molecule type" value="Genomic_DNA"/>
</dbReference>
<dbReference type="GeneID" id="107394156"/>
<evidence type="ECO:0000313" key="15">
    <source>
        <dbReference type="EMBL" id="SBP63241.1"/>
    </source>
</evidence>
<dbReference type="GeneTree" id="ENSGT00940000165259"/>
<dbReference type="Bgee" id="ENSNFUG00015012860">
    <property type="expression patterns" value="Expressed in brain and 3 other cell types or tissues"/>
</dbReference>
<dbReference type="Proteomes" id="UP000822369">
    <property type="component" value="Chromosome 19"/>
</dbReference>
<dbReference type="Proteomes" id="UP000694548">
    <property type="component" value="Chromosome sgr18"/>
</dbReference>
<evidence type="ECO:0000256" key="7">
    <source>
        <dbReference type="ARBA" id="ARBA00023136"/>
    </source>
</evidence>
<feature type="region of interest" description="Disordered" evidence="10">
    <location>
        <begin position="885"/>
        <end position="941"/>
    </location>
</feature>
<dbReference type="PANTHER" id="PTHR48423:SF1">
    <property type="entry name" value="INTERLEUKIN-27 RECEPTOR SUBUNIT ALPHA"/>
    <property type="match status" value="1"/>
</dbReference>
<evidence type="ECO:0000256" key="9">
    <source>
        <dbReference type="ARBA" id="ARBA00023180"/>
    </source>
</evidence>
<feature type="chain" id="PRO_5015055741" evidence="12">
    <location>
        <begin position="39"/>
        <end position="974"/>
    </location>
</feature>
<feature type="domain" description="Fibronectin type-III" evidence="13">
    <location>
        <begin position="605"/>
        <end position="702"/>
    </location>
</feature>
<keyword evidence="9" id="KW-0325">Glycoprotein</keyword>
<feature type="region of interest" description="Disordered" evidence="10">
    <location>
        <begin position="786"/>
        <end position="837"/>
    </location>
</feature>
<feature type="domain" description="Fibronectin type-III" evidence="13">
    <location>
        <begin position="315"/>
        <end position="410"/>
    </location>
</feature>
<reference evidence="14" key="4">
    <citation type="submission" date="2020-03" db="EMBL/GenBank/DDBJ databases">
        <title>Intra-Species Differences in Population Size shape Life History and Genome Evolution.</title>
        <authorList>
            <person name="Willemsen D."/>
            <person name="Cui R."/>
            <person name="Valenzano D.R."/>
        </authorList>
    </citation>
    <scope>NUCLEOTIDE SEQUENCE</scope>
    <source>
        <strain evidence="14">GRZ</strain>
        <tissue evidence="14">Whole</tissue>
    </source>
</reference>
<keyword evidence="17" id="KW-1185">Reference proteome</keyword>
<keyword evidence="6 11" id="KW-1133">Transmembrane helix</keyword>
<reference evidence="16" key="1">
    <citation type="submission" date="2014-08" db="EMBL/GenBank/DDBJ databases">
        <authorList>
            <person name="Senf B."/>
            <person name="Petzold A."/>
            <person name="Downie B.R."/>
            <person name="Koch P."/>
            <person name="Platzer M."/>
        </authorList>
    </citation>
    <scope>NUCLEOTIDE SEQUENCE [LARGE SCALE GENOMIC DNA]</scope>
    <source>
        <strain evidence="16">GRZ</strain>
    </source>
</reference>
<keyword evidence="4 12" id="KW-0732">Signal</keyword>
<evidence type="ECO:0000259" key="13">
    <source>
        <dbReference type="PROSITE" id="PS50853"/>
    </source>
</evidence>
<feature type="transmembrane region" description="Helical" evidence="11">
    <location>
        <begin position="702"/>
        <end position="725"/>
    </location>
</feature>
<dbReference type="PROSITE" id="PS50853">
    <property type="entry name" value="FN3"/>
    <property type="match status" value="2"/>
</dbReference>
<dbReference type="Gene3D" id="2.60.40.10">
    <property type="entry name" value="Immunoglobulins"/>
    <property type="match status" value="7"/>
</dbReference>
<dbReference type="InterPro" id="IPR013783">
    <property type="entry name" value="Ig-like_fold"/>
</dbReference>
<evidence type="ECO:0000256" key="12">
    <source>
        <dbReference type="SAM" id="SignalP"/>
    </source>
</evidence>
<dbReference type="Pfam" id="PF25552">
    <property type="entry name" value="LIFR_D4"/>
    <property type="match status" value="1"/>
</dbReference>
<dbReference type="Ensembl" id="ENSNFUT00015027800.1">
    <property type="protein sequence ID" value="ENSNFUP00015026611.1"/>
    <property type="gene ID" value="ENSNFUG00015012860.1"/>
</dbReference>
<gene>
    <name evidence="15" type="primary">LIFRA</name>
    <name evidence="16" type="synonym">lifra</name>
    <name evidence="14" type="ORF">G4P62_016970</name>
</gene>
<protein>
    <submittedName>
        <fullName evidence="16">LIF receptor subunit alpha a</fullName>
    </submittedName>
    <submittedName>
        <fullName evidence="15">Leukemia inhibitory factor receptor alpha a</fullName>
    </submittedName>
    <submittedName>
        <fullName evidence="14">Transcript variant X1</fullName>
    </submittedName>
</protein>
<comment type="similarity">
    <text evidence="2">Belongs to the type I cytokine receptor family. Type 2 subfamily.</text>
</comment>
<evidence type="ECO:0000256" key="10">
    <source>
        <dbReference type="SAM" id="MobiDB-lite"/>
    </source>
</evidence>
<evidence type="ECO:0000256" key="3">
    <source>
        <dbReference type="ARBA" id="ARBA00022692"/>
    </source>
</evidence>
<dbReference type="EMBL" id="HADY01024756">
    <property type="protein sequence ID" value="SBP63241.1"/>
    <property type="molecule type" value="Transcribed_RNA"/>
</dbReference>
<dbReference type="SUPFAM" id="SSF49265">
    <property type="entry name" value="Fibronectin type III"/>
    <property type="match status" value="3"/>
</dbReference>
<dbReference type="CDD" id="cd00063">
    <property type="entry name" value="FN3"/>
    <property type="match status" value="2"/>
</dbReference>
<evidence type="ECO:0000256" key="2">
    <source>
        <dbReference type="ARBA" id="ARBA00008921"/>
    </source>
</evidence>
<keyword evidence="5" id="KW-0677">Repeat</keyword>
<dbReference type="Pfam" id="PF21177">
    <property type="entry name" value="LIF-R_Ig-like"/>
    <property type="match status" value="1"/>
</dbReference>
<evidence type="ECO:0000313" key="16">
    <source>
        <dbReference type="Ensembl" id="ENSNFUP00015026611.1"/>
    </source>
</evidence>
<keyword evidence="3 11" id="KW-0812">Transmembrane</keyword>
<dbReference type="InterPro" id="IPR048497">
    <property type="entry name" value="LIF-R-like_Ig-like"/>
</dbReference>
<dbReference type="EMBL" id="HAEJ01000819">
    <property type="protein sequence ID" value="SBS41276.1"/>
    <property type="molecule type" value="Transcribed_RNA"/>
</dbReference>
<sequence>MLAMPRLSTGPISKANPALLWLVCVVLGFSALNTPAQADPEKPQHVSLSADLARQQLLISWFGGTATTFDLIILRTEFNETVYYKARVSATVNRASGEYRFIWTSDVPLECTSLSVGVRSRDGQKTSEWSQNQIQGRDFPTNSRFQMYPQDRIVPVGANTTFCCIVEEGKVFKSINYSGTEIKATRLSRRSYAATAVSQTASGTTGSNVICLSTDNKLSGAVVFVGYPPLPSNFSCETHDLVSAVCQWSKERDTHLVGRKRETVFSIMGRSCAEKSPEQKCTLRQWDGNWTLVAVNPLGRHSLTDSADISHRVSPVAPVNLTSIAHAWNATLYWEWTYSSYSSLALVCQVEITSHGNKTELFSGGGLRSVVLSDLQPDEHYRVRIRCGSQRNFWKWGNWSQVLSFTTRAYVPNPPDVWMWMNRDNTGMVVWKPLTRQQSRGRMKSYTVTFWNLEEKLHTQVVPADTYSVPFNLSQMVSFSDGNKVEAKVVANNVDRSSEPSKVPLRLIDVEPLVFSRVVYGDGGFRLNWEHNASATCSYLVEWYDALCMRDCAVDWIPLAAGSTNVSIESENFQPGVRYNFSLYSCPSDAPELIQRWQGYTQELVPSSSCHLSVSQQKSDVILTWNEIPLADRRGYLRGYNVYMNNGFQLTLLSNLSNLGMRSYTVKGLPVGSYKFTVKAYTSAGEDSGTTVSIKMEDTDDLILEILASLGMVTLLLVIATVVCFKKRKWVKNAFYPDIPEPKLPSDWSRTPGPLDVKPSLHSMVHIVERPERDPSKDALVIIPEEDEDDEDQAVGDEPVDTDEPQSLRYYNDAVDERPIRPRFPDSSFSSASSVDSANTDVTYTGIQTSCSSLVFQLDPQSSAEGHQHHSNSCGGGGGVYWPQMHPTALGDTSGPASSEPLLDSQAACSGGYKPQNSWHLDSPTQAGGNNNSLGSPVSIASTQFLLPEEEEHEGEKRASATTWFSNLLSSSRP</sequence>
<feature type="compositionally biased region" description="Acidic residues" evidence="10">
    <location>
        <begin position="786"/>
        <end position="804"/>
    </location>
</feature>
<reference evidence="15" key="2">
    <citation type="submission" date="2016-05" db="EMBL/GenBank/DDBJ databases">
        <authorList>
            <person name="Lavstsen T."/>
            <person name="Jespersen J.S."/>
        </authorList>
    </citation>
    <scope>NUCLEOTIDE SEQUENCE</scope>
    <source>
        <tissue evidence="15">Brain</tissue>
    </source>
</reference>
<dbReference type="RefSeq" id="XP_015828433.3">
    <property type="nucleotide sequence ID" value="XM_015972947.3"/>
</dbReference>
<organism evidence="15">
    <name type="scientific">Nothobranchius furzeri</name>
    <name type="common">Turquoise killifish</name>
    <dbReference type="NCBI Taxonomy" id="105023"/>
    <lineage>
        <taxon>Eukaryota</taxon>
        <taxon>Metazoa</taxon>
        <taxon>Chordata</taxon>
        <taxon>Craniata</taxon>
        <taxon>Vertebrata</taxon>
        <taxon>Euteleostomi</taxon>
        <taxon>Actinopterygii</taxon>
        <taxon>Neopterygii</taxon>
        <taxon>Teleostei</taxon>
        <taxon>Neoteleostei</taxon>
        <taxon>Acanthomorphata</taxon>
        <taxon>Ovalentaria</taxon>
        <taxon>Atherinomorphae</taxon>
        <taxon>Cyprinodontiformes</taxon>
        <taxon>Nothobranchiidae</taxon>
        <taxon>Nothobranchius</taxon>
    </lineage>
</organism>